<name>A0A1G7G5F0_9BACT</name>
<protein>
    <submittedName>
        <fullName evidence="1">Uncharacterized protein</fullName>
    </submittedName>
</protein>
<keyword evidence="2" id="KW-1185">Reference proteome</keyword>
<evidence type="ECO:0000313" key="2">
    <source>
        <dbReference type="Proteomes" id="UP000182427"/>
    </source>
</evidence>
<dbReference type="AlphaFoldDB" id="A0A1G7G5F0"/>
<dbReference type="EMBL" id="LT629690">
    <property type="protein sequence ID" value="SDE83327.1"/>
    <property type="molecule type" value="Genomic_DNA"/>
</dbReference>
<sequence length="109" mass="12298">MNVYGVKFPYVVSDRTEYILGFARTLGVVKFQWQDGELQGFHPNAKSTDKDGAVIRLKPLPDDADLIRPYAAEIGPEIVPLLASDPEYVADLVHGWFHEVEDTLRAIRQ</sequence>
<proteinExistence type="predicted"/>
<organism evidence="1 2">
    <name type="scientific">Terriglobus roseus</name>
    <dbReference type="NCBI Taxonomy" id="392734"/>
    <lineage>
        <taxon>Bacteria</taxon>
        <taxon>Pseudomonadati</taxon>
        <taxon>Acidobacteriota</taxon>
        <taxon>Terriglobia</taxon>
        <taxon>Terriglobales</taxon>
        <taxon>Acidobacteriaceae</taxon>
        <taxon>Terriglobus</taxon>
    </lineage>
</organism>
<gene>
    <name evidence="1" type="ORF">SAMN05444167_0558</name>
</gene>
<reference evidence="1 2" key="1">
    <citation type="submission" date="2016-10" db="EMBL/GenBank/DDBJ databases">
        <authorList>
            <person name="de Groot N.N."/>
        </authorList>
    </citation>
    <scope>NUCLEOTIDE SEQUENCE [LARGE SCALE GENOMIC DNA]</scope>
    <source>
        <strain evidence="1 2">GAS232</strain>
    </source>
</reference>
<accession>A0A1G7G5F0</accession>
<dbReference type="Proteomes" id="UP000182427">
    <property type="component" value="Chromosome I"/>
</dbReference>
<dbReference type="RefSeq" id="WP_172838119.1">
    <property type="nucleotide sequence ID" value="NZ_LT629690.1"/>
</dbReference>
<evidence type="ECO:0000313" key="1">
    <source>
        <dbReference type="EMBL" id="SDE83327.1"/>
    </source>
</evidence>